<proteinExistence type="predicted"/>
<comment type="caution">
    <text evidence="1">The sequence shown here is derived from an EMBL/GenBank/DDBJ whole genome shotgun (WGS) entry which is preliminary data.</text>
</comment>
<organism evidence="1 2">
    <name type="scientific">Euplotes crassus</name>
    <dbReference type="NCBI Taxonomy" id="5936"/>
    <lineage>
        <taxon>Eukaryota</taxon>
        <taxon>Sar</taxon>
        <taxon>Alveolata</taxon>
        <taxon>Ciliophora</taxon>
        <taxon>Intramacronucleata</taxon>
        <taxon>Spirotrichea</taxon>
        <taxon>Hypotrichia</taxon>
        <taxon>Euplotida</taxon>
        <taxon>Euplotidae</taxon>
        <taxon>Moneuplotes</taxon>
    </lineage>
</organism>
<dbReference type="AlphaFoldDB" id="A0AAD1XBJ4"/>
<dbReference type="EMBL" id="CAMPGE010009362">
    <property type="protein sequence ID" value="CAI2368230.1"/>
    <property type="molecule type" value="Genomic_DNA"/>
</dbReference>
<accession>A0AAD1XBJ4</accession>
<dbReference type="Proteomes" id="UP001295684">
    <property type="component" value="Unassembled WGS sequence"/>
</dbReference>
<name>A0AAD1XBJ4_EUPCR</name>
<evidence type="ECO:0000313" key="2">
    <source>
        <dbReference type="Proteomes" id="UP001295684"/>
    </source>
</evidence>
<reference evidence="1" key="1">
    <citation type="submission" date="2023-07" db="EMBL/GenBank/DDBJ databases">
        <authorList>
            <consortium name="AG Swart"/>
            <person name="Singh M."/>
            <person name="Singh A."/>
            <person name="Seah K."/>
            <person name="Emmerich C."/>
        </authorList>
    </citation>
    <scope>NUCLEOTIDE SEQUENCE</scope>
    <source>
        <strain evidence="1">DP1</strain>
    </source>
</reference>
<protein>
    <submittedName>
        <fullName evidence="1">Uncharacterized protein</fullName>
    </submittedName>
</protein>
<keyword evidence="2" id="KW-1185">Reference proteome</keyword>
<evidence type="ECO:0000313" key="1">
    <source>
        <dbReference type="EMBL" id="CAI2368230.1"/>
    </source>
</evidence>
<sequence>MINYDLESSQLIDDIWKQKAIADQQFKFKRTNLAAKEEAGFKDSRLTSYGNLKSIEKSVLTSKKPSTGYETYTHCSARKRSKTNKNFNLTHMAQKFRKSLNSSHRVIINQRKINKKEQKLHLRDPKSQDRKKKLKKFVKNYFNACLGPQKWGPQRQNFHQISLRKRITEAYNLNKRAKGHSKKTIRLKKLVNPKLLDGVNEKGFKNLKVGRRSTQPSKRHNSRIFMKIDKEMDNELYHITIKKNMKKKNLTISARNDKSQSKKSDYKIKIPKHKANEVLETQFGGSLLNLTDSLCIKNRKLLLIHPSLNSENTENLMTLANHNPALNEQSENTLESINENALGNALLSEAQNLPRISASKTAENFRTK</sequence>
<gene>
    <name evidence="1" type="ORF">ECRASSUSDP1_LOCUS9521</name>
</gene>